<evidence type="ECO:0000313" key="3">
    <source>
        <dbReference type="EMBL" id="BEH01316.1"/>
    </source>
</evidence>
<comment type="similarity">
    <text evidence="1">Belongs to the short-chain dehydrogenases/reductases (SDR) family.</text>
</comment>
<protein>
    <submittedName>
        <fullName evidence="3">3-ketoacyl-ACP reductase</fullName>
    </submittedName>
</protein>
<dbReference type="PROSITE" id="PS00061">
    <property type="entry name" value="ADH_SHORT"/>
    <property type="match status" value="1"/>
</dbReference>
<dbReference type="SUPFAM" id="SSF51735">
    <property type="entry name" value="NAD(P)-binding Rossmann-fold domains"/>
    <property type="match status" value="1"/>
</dbReference>
<dbReference type="GO" id="GO:0016616">
    <property type="term" value="F:oxidoreductase activity, acting on the CH-OH group of donors, NAD or NADP as acceptor"/>
    <property type="evidence" value="ECO:0007669"/>
    <property type="project" value="TreeGrafter"/>
</dbReference>
<dbReference type="FunFam" id="3.40.50.720:FF:000084">
    <property type="entry name" value="Short-chain dehydrogenase reductase"/>
    <property type="match status" value="1"/>
</dbReference>
<dbReference type="Gene3D" id="3.40.50.720">
    <property type="entry name" value="NAD(P)-binding Rossmann-like Domain"/>
    <property type="match status" value="1"/>
</dbReference>
<organism evidence="3 4">
    <name type="scientific">Brooklawnia propionicigenes</name>
    <dbReference type="NCBI Taxonomy" id="3041175"/>
    <lineage>
        <taxon>Bacteria</taxon>
        <taxon>Bacillati</taxon>
        <taxon>Actinomycetota</taxon>
        <taxon>Actinomycetes</taxon>
        <taxon>Propionibacteriales</taxon>
        <taxon>Propionibacteriaceae</taxon>
        <taxon>Brooklawnia</taxon>
    </lineage>
</organism>
<dbReference type="InterPro" id="IPR020904">
    <property type="entry name" value="Sc_DH/Rdtase_CS"/>
</dbReference>
<sequence>MNQPTALVTGGSRGIGLAIVKKLIAAGYNVSTIARNESTDDEFHQLVDSGKVLFLLGDITDAATRETLVNTTLDKFGQIDLLCNNVGTGPEKRLDILDMPLESYDRVMDVNLRSPLLLTQVVAALMIKNTPRNPGGQPGVIVNTGSASATMVSTNRGEYCISKAGVSMMTKLLAIRLAEHGIPVYEVSPGIIRTEMTKVVTAKYDKYILEDGNCPIARWGEPEDVAEAVIVLAEGRLKYSTGDIIYVDGGMRIPVL</sequence>
<evidence type="ECO:0000313" key="4">
    <source>
        <dbReference type="Proteomes" id="UP001431656"/>
    </source>
</evidence>
<dbReference type="RefSeq" id="WP_286267427.1">
    <property type="nucleotide sequence ID" value="NZ_AP028056.1"/>
</dbReference>
<dbReference type="KEGG" id="broo:brsh051_05970"/>
<dbReference type="PANTHER" id="PTHR42760">
    <property type="entry name" value="SHORT-CHAIN DEHYDROGENASES/REDUCTASES FAMILY MEMBER"/>
    <property type="match status" value="1"/>
</dbReference>
<keyword evidence="2" id="KW-0560">Oxidoreductase</keyword>
<dbReference type="InterPro" id="IPR002347">
    <property type="entry name" value="SDR_fam"/>
</dbReference>
<evidence type="ECO:0000256" key="2">
    <source>
        <dbReference type="ARBA" id="ARBA00023002"/>
    </source>
</evidence>
<keyword evidence="4" id="KW-1185">Reference proteome</keyword>
<dbReference type="PANTHER" id="PTHR42760:SF133">
    <property type="entry name" value="3-OXOACYL-[ACYL-CARRIER-PROTEIN] REDUCTASE"/>
    <property type="match status" value="1"/>
</dbReference>
<gene>
    <name evidence="3" type="ORF">brsh051_05970</name>
</gene>
<reference evidence="3" key="1">
    <citation type="journal article" date="2024" name="Int. J. Syst. Evol. Microbiol.">
        <title>Brooklawnia propionicigenes sp. nov., a facultatively anaerobic, propionate-producing bacterium isolated from a methanogenic reactor treating waste from cattle farms.</title>
        <authorList>
            <person name="Akita Y."/>
            <person name="Ueki A."/>
            <person name="Tonouchi A."/>
            <person name="Sugawara Y."/>
            <person name="Honma S."/>
            <person name="Kaku N."/>
            <person name="Ueki K."/>
        </authorList>
    </citation>
    <scope>NUCLEOTIDE SEQUENCE</scope>
    <source>
        <strain evidence="3">SH051</strain>
    </source>
</reference>
<dbReference type="EMBL" id="AP028056">
    <property type="protein sequence ID" value="BEH01316.1"/>
    <property type="molecule type" value="Genomic_DNA"/>
</dbReference>
<dbReference type="PRINTS" id="PR00081">
    <property type="entry name" value="GDHRDH"/>
</dbReference>
<dbReference type="NCBIfam" id="NF009386">
    <property type="entry name" value="PRK12745.1"/>
    <property type="match status" value="1"/>
</dbReference>
<dbReference type="PRINTS" id="PR00080">
    <property type="entry name" value="SDRFAMILY"/>
</dbReference>
<dbReference type="Proteomes" id="UP001431656">
    <property type="component" value="Chromosome"/>
</dbReference>
<accession>A0AAN0MFN9</accession>
<name>A0AAN0MFN9_9ACTN</name>
<dbReference type="AlphaFoldDB" id="A0AAN0MFN9"/>
<dbReference type="Pfam" id="PF13561">
    <property type="entry name" value="adh_short_C2"/>
    <property type="match status" value="1"/>
</dbReference>
<proteinExistence type="inferred from homology"/>
<dbReference type="InterPro" id="IPR036291">
    <property type="entry name" value="NAD(P)-bd_dom_sf"/>
</dbReference>
<evidence type="ECO:0000256" key="1">
    <source>
        <dbReference type="ARBA" id="ARBA00006484"/>
    </source>
</evidence>